<keyword evidence="2" id="KW-1185">Reference proteome</keyword>
<sequence>MNSQSASSTSSQALPNPSVETANPREIHTAQSSAYWAGRFVALQDRFQSETLIPENLSILVHAHAERSLIPVAQPSLGSSATMSCITPAAKSNPKPKRVATISTSPRKPQHPKHPHSARPQQRTGAGTAPKAPRSMTTVAMAQPSYEAVAALLVDEENRSRRVFLHLDALCTTNEARTSLRQWQQAYARRVGKESLLPEGGTMRETTRELTWVGRLLIGSGSSYLKKGNHGM</sequence>
<protein>
    <submittedName>
        <fullName evidence="1">Uncharacterized protein</fullName>
    </submittedName>
</protein>
<dbReference type="Proteomes" id="UP001153334">
    <property type="component" value="Unassembled WGS sequence"/>
</dbReference>
<gene>
    <name evidence="1" type="ORF">ONZ43_g1266</name>
</gene>
<evidence type="ECO:0000313" key="1">
    <source>
        <dbReference type="EMBL" id="KAJ8122578.1"/>
    </source>
</evidence>
<name>A0ACC2J5X9_9PEZI</name>
<proteinExistence type="predicted"/>
<reference evidence="1" key="1">
    <citation type="submission" date="2022-11" db="EMBL/GenBank/DDBJ databases">
        <title>Genome Sequence of Nemania bipapillata.</title>
        <authorList>
            <person name="Buettner E."/>
        </authorList>
    </citation>
    <scope>NUCLEOTIDE SEQUENCE</scope>
    <source>
        <strain evidence="1">CP14</strain>
    </source>
</reference>
<comment type="caution">
    <text evidence="1">The sequence shown here is derived from an EMBL/GenBank/DDBJ whole genome shotgun (WGS) entry which is preliminary data.</text>
</comment>
<organism evidence="1 2">
    <name type="scientific">Nemania bipapillata</name>
    <dbReference type="NCBI Taxonomy" id="110536"/>
    <lineage>
        <taxon>Eukaryota</taxon>
        <taxon>Fungi</taxon>
        <taxon>Dikarya</taxon>
        <taxon>Ascomycota</taxon>
        <taxon>Pezizomycotina</taxon>
        <taxon>Sordariomycetes</taxon>
        <taxon>Xylariomycetidae</taxon>
        <taxon>Xylariales</taxon>
        <taxon>Xylariaceae</taxon>
        <taxon>Nemania</taxon>
    </lineage>
</organism>
<evidence type="ECO:0000313" key="2">
    <source>
        <dbReference type="Proteomes" id="UP001153334"/>
    </source>
</evidence>
<dbReference type="EMBL" id="JAPESX010000207">
    <property type="protein sequence ID" value="KAJ8122578.1"/>
    <property type="molecule type" value="Genomic_DNA"/>
</dbReference>
<accession>A0ACC2J5X9</accession>